<keyword evidence="3" id="KW-1185">Reference proteome</keyword>
<dbReference type="OrthoDB" id="250375at2759"/>
<name>A0A3Q8IKZ7_LEIDO</name>
<feature type="compositionally biased region" description="Polar residues" evidence="1">
    <location>
        <begin position="205"/>
        <end position="214"/>
    </location>
</feature>
<gene>
    <name evidence="2" type="ORF">LdCL_320019500</name>
</gene>
<dbReference type="AlphaFoldDB" id="A0A3Q8IKZ7"/>
<dbReference type="VEuPathDB" id="TriTrypDB:LdBPK_321380.1"/>
<feature type="compositionally biased region" description="Pro residues" evidence="1">
    <location>
        <begin position="137"/>
        <end position="147"/>
    </location>
</feature>
<accession>A0A3Q8IKZ7</accession>
<dbReference type="VEuPathDB" id="TriTrypDB:LdCL_320019500"/>
<feature type="compositionally biased region" description="Acidic residues" evidence="1">
    <location>
        <begin position="120"/>
        <end position="129"/>
    </location>
</feature>
<feature type="compositionally biased region" description="Low complexity" evidence="1">
    <location>
        <begin position="312"/>
        <end position="321"/>
    </location>
</feature>
<feature type="region of interest" description="Disordered" evidence="1">
    <location>
        <begin position="286"/>
        <end position="329"/>
    </location>
</feature>
<organism evidence="2 3">
    <name type="scientific">Leishmania donovani</name>
    <dbReference type="NCBI Taxonomy" id="5661"/>
    <lineage>
        <taxon>Eukaryota</taxon>
        <taxon>Discoba</taxon>
        <taxon>Euglenozoa</taxon>
        <taxon>Kinetoplastea</taxon>
        <taxon>Metakinetoplastina</taxon>
        <taxon>Trypanosomatida</taxon>
        <taxon>Trypanosomatidae</taxon>
        <taxon>Leishmaniinae</taxon>
        <taxon>Leishmania</taxon>
    </lineage>
</organism>
<reference evidence="2 3" key="1">
    <citation type="journal article" date="2018" name="Sci. Rep.">
        <title>A complete Leishmania donovani reference genome identifies novel genetic variations associated with virulence.</title>
        <authorList>
            <person name="Lypaczewski P."/>
            <person name="Hoshizaki J."/>
            <person name="Zhang W.-W."/>
            <person name="McCall L.-I."/>
            <person name="Torcivia-Rodriguez J."/>
            <person name="Simonyan V."/>
            <person name="Kaur A."/>
            <person name="Dewar K."/>
            <person name="Matlashewski G."/>
        </authorList>
    </citation>
    <scope>NUCLEOTIDE SEQUENCE [LARGE SCALE GENOMIC DNA]</scope>
    <source>
        <strain evidence="2 3">LdCL</strain>
    </source>
</reference>
<sequence>MNRDGVEDGIYVNFFGFDGKAAMLACDMYGILPANLLYLPKNMFLQTGDESEQVLLVRYTMCERSRQGTFRTLLGAKSKLMAEGKVEALWKERCRTLADAAPCPRFTEKQLEEAAAALDTDSESDEERQVDERGMLKPPPPLPPAPPFASDGPRGEAAAEAAATENDESPTPVTDTPFGRAPDSEPLPPPPTQASSDAGGETRRGSGTTATNDNAALAVDAKRMTQELQNDWKQYDVVKSLELSRTHKLCSQPPNIPQAYFPRLLETLNMEEKELAAAQKELSRYSKKAARRLRARQQERSSGPSAPGRSTSLPPLSSSPLQNPAATHLHQSVELRNRRELDALHRVAQAHLRFLSERYEQGRSIDEKMEGVATLGTLEHMLKYQKSIGIAPELEDRIQTRMVREESRAALQQQLRESEWERAYAIEEKAQHAKEVLERERERTKGIAAEAQRTQRLITDWKQVAAHRQQETHLNSVLHRSAVRHAKADTFIETKRAAAGMSRYYHDQQEVHRRQLRDTIRDMMVSKKFSADGVADEDDDVVA</sequence>
<dbReference type="EMBL" id="CP029531">
    <property type="protein sequence ID" value="AYU81686.1"/>
    <property type="molecule type" value="Genomic_DNA"/>
</dbReference>
<dbReference type="VEuPathDB" id="TriTrypDB:LDHU3_32.1750"/>
<proteinExistence type="predicted"/>
<evidence type="ECO:0000313" key="3">
    <source>
        <dbReference type="Proteomes" id="UP000274082"/>
    </source>
</evidence>
<feature type="compositionally biased region" description="Basic residues" evidence="1">
    <location>
        <begin position="286"/>
        <end position="295"/>
    </location>
</feature>
<dbReference type="Proteomes" id="UP000274082">
    <property type="component" value="Chromosome 32"/>
</dbReference>
<evidence type="ECO:0000313" key="2">
    <source>
        <dbReference type="EMBL" id="AYU81686.1"/>
    </source>
</evidence>
<protein>
    <submittedName>
        <fullName evidence="2">Uncharacterized protein</fullName>
    </submittedName>
</protein>
<feature type="region of interest" description="Disordered" evidence="1">
    <location>
        <begin position="114"/>
        <end position="216"/>
    </location>
</feature>
<evidence type="ECO:0000256" key="1">
    <source>
        <dbReference type="SAM" id="MobiDB-lite"/>
    </source>
</evidence>